<evidence type="ECO:0000256" key="1">
    <source>
        <dbReference type="SAM" id="MobiDB-lite"/>
    </source>
</evidence>
<evidence type="ECO:0000313" key="3">
    <source>
        <dbReference type="EMBL" id="KAK0553027.1"/>
    </source>
</evidence>
<feature type="region of interest" description="Disordered" evidence="1">
    <location>
        <begin position="262"/>
        <end position="299"/>
    </location>
</feature>
<proteinExistence type="predicted"/>
<protein>
    <recommendedName>
        <fullName evidence="2">CRIB domain-containing protein</fullName>
    </recommendedName>
</protein>
<comment type="caution">
    <text evidence="3">The sequence shown here is derived from an EMBL/GenBank/DDBJ whole genome shotgun (WGS) entry which is preliminary data.</text>
</comment>
<feature type="compositionally biased region" description="Polar residues" evidence="1">
    <location>
        <begin position="45"/>
        <end position="80"/>
    </location>
</feature>
<organism evidence="3 4">
    <name type="scientific">Tilletia horrida</name>
    <dbReference type="NCBI Taxonomy" id="155126"/>
    <lineage>
        <taxon>Eukaryota</taxon>
        <taxon>Fungi</taxon>
        <taxon>Dikarya</taxon>
        <taxon>Basidiomycota</taxon>
        <taxon>Ustilaginomycotina</taxon>
        <taxon>Exobasidiomycetes</taxon>
        <taxon>Tilletiales</taxon>
        <taxon>Tilletiaceae</taxon>
        <taxon>Tilletia</taxon>
    </lineage>
</organism>
<feature type="domain" description="CRIB" evidence="2">
    <location>
        <begin position="147"/>
        <end position="160"/>
    </location>
</feature>
<dbReference type="CDD" id="cd00132">
    <property type="entry name" value="CRIB"/>
    <property type="match status" value="1"/>
</dbReference>
<feature type="compositionally biased region" description="Low complexity" evidence="1">
    <location>
        <begin position="272"/>
        <end position="283"/>
    </location>
</feature>
<accession>A0AAN6GTM3</accession>
<dbReference type="EMBL" id="JAPDMZ010000055">
    <property type="protein sequence ID" value="KAK0553027.1"/>
    <property type="molecule type" value="Genomic_DNA"/>
</dbReference>
<evidence type="ECO:0000313" key="4">
    <source>
        <dbReference type="Proteomes" id="UP001176517"/>
    </source>
</evidence>
<dbReference type="InterPro" id="IPR036936">
    <property type="entry name" value="CRIB_dom_sf"/>
</dbReference>
<evidence type="ECO:0000259" key="2">
    <source>
        <dbReference type="PROSITE" id="PS50108"/>
    </source>
</evidence>
<dbReference type="Gene3D" id="3.90.810.10">
    <property type="entry name" value="CRIB domain"/>
    <property type="match status" value="1"/>
</dbReference>
<gene>
    <name evidence="3" type="ORF">OC846_002643</name>
</gene>
<feature type="region of interest" description="Disordered" evidence="1">
    <location>
        <begin position="314"/>
        <end position="400"/>
    </location>
</feature>
<dbReference type="PROSITE" id="PS50108">
    <property type="entry name" value="CRIB"/>
    <property type="match status" value="1"/>
</dbReference>
<feature type="compositionally biased region" description="Polar residues" evidence="1">
    <location>
        <begin position="104"/>
        <end position="113"/>
    </location>
</feature>
<feature type="compositionally biased region" description="Polar residues" evidence="1">
    <location>
        <begin position="286"/>
        <end position="299"/>
    </location>
</feature>
<dbReference type="Proteomes" id="UP001176517">
    <property type="component" value="Unassembled WGS sequence"/>
</dbReference>
<reference evidence="3" key="1">
    <citation type="journal article" date="2023" name="PhytoFront">
        <title>Draft Genome Resources of Seven Strains of Tilletia horrida, Causal Agent of Kernel Smut of Rice.</title>
        <authorList>
            <person name="Khanal S."/>
            <person name="Antony Babu S."/>
            <person name="Zhou X.G."/>
        </authorList>
    </citation>
    <scope>NUCLEOTIDE SEQUENCE</scope>
    <source>
        <strain evidence="3">TX6</strain>
    </source>
</reference>
<feature type="region of interest" description="Disordered" evidence="1">
    <location>
        <begin position="1"/>
        <end position="137"/>
    </location>
</feature>
<name>A0AAN6GTM3_9BASI</name>
<feature type="compositionally biased region" description="Polar residues" evidence="1">
    <location>
        <begin position="314"/>
        <end position="337"/>
    </location>
</feature>
<keyword evidence="4" id="KW-1185">Reference proteome</keyword>
<dbReference type="AlphaFoldDB" id="A0AAN6GTM3"/>
<sequence>MPALLSGCRSGASFDSLPRGQRGPNAAINRLKQQQQQQKQEQHQASDGTDSEFGSSTPRTSLSLATNGTGHNSEAPSPTKDNVKIQSPKMRPVENLAKVERTRSSPFPRSAPTSPAVHHPQAHSHHGPGASATPTRAKHRIVHKDQIGLPTNFKHTGHIGRSSYSAATSLMSSAAIQEQLSQVAAALNLDSADPTDPRPQQSIVSPPKEIPIETLPEEACQPIDAEPVEIKAPAPEAIPVDVPAAAEALPRPIDSEPLATSRLEEEPAEGSLRLVNPRPLVPLDTTIPTNVTKAPQQSTEDAAAAFPYAQLTRFNSTRSGATPSTVSAASRKPSTSRPAVPRTAGPSQGQALRRKPVPRAVEFADPTPTEKEVLTAATSADSLPKSPDTTLDEAEEGEEVKPVPVIPAGTIRINGKAFVQGPSGSLITRTANTRWNSALAEITAALAADLDAVDISGGNGAIPNYSMSKEEEEKLMLRMGIPLGPSTRSNQAEGGAAAGPGETVKLKAELADLAHAINVMDNADS</sequence>
<dbReference type="InterPro" id="IPR000095">
    <property type="entry name" value="CRIB_dom"/>
</dbReference>